<sequence>MRTYRPSNISEENKRLKQSLRNLKPTLTLEQPKKLPQQQFKVDFRDQQIAEDNLSLVMRVKHQYTRNNQFSSLDNTSTLNRNQTQRLVSEITKEKQIEKQNVEIVDRILGTKPEINFNKMDEKNRKIDDFRKNVRGKEINWSRNLLEAEKEQEKKKTEKTEKVVEDITLLQRQKLYFGKSQE</sequence>
<dbReference type="EMBL" id="CAXDID020000087">
    <property type="protein sequence ID" value="CAL6020880.1"/>
    <property type="molecule type" value="Genomic_DNA"/>
</dbReference>
<dbReference type="EMBL" id="CAXDID020000222">
    <property type="protein sequence ID" value="CAL6058586.1"/>
    <property type="molecule type" value="Genomic_DNA"/>
</dbReference>
<dbReference type="EMBL" id="CATOUU010000644">
    <property type="protein sequence ID" value="CAI9937232.1"/>
    <property type="molecule type" value="Genomic_DNA"/>
</dbReference>
<evidence type="ECO:0000313" key="3">
    <source>
        <dbReference type="EMBL" id="CAI9953952.1"/>
    </source>
</evidence>
<evidence type="ECO:0000313" key="6">
    <source>
        <dbReference type="Proteomes" id="UP001642409"/>
    </source>
</evidence>
<evidence type="ECO:0000313" key="4">
    <source>
        <dbReference type="EMBL" id="CAL6020880.1"/>
    </source>
</evidence>
<organism evidence="2">
    <name type="scientific">Hexamita inflata</name>
    <dbReference type="NCBI Taxonomy" id="28002"/>
    <lineage>
        <taxon>Eukaryota</taxon>
        <taxon>Metamonada</taxon>
        <taxon>Diplomonadida</taxon>
        <taxon>Hexamitidae</taxon>
        <taxon>Hexamitinae</taxon>
        <taxon>Hexamita</taxon>
    </lineage>
</organism>
<evidence type="ECO:0000313" key="2">
    <source>
        <dbReference type="EMBL" id="CAI9937232.1"/>
    </source>
</evidence>
<dbReference type="EMBL" id="CATOUU010000843">
    <property type="protein sequence ID" value="CAI9953952.1"/>
    <property type="molecule type" value="Genomic_DNA"/>
</dbReference>
<accession>A0AA86PKM6</accession>
<keyword evidence="1" id="KW-0175">Coiled coil</keyword>
<comment type="caution">
    <text evidence="2">The sequence shown here is derived from an EMBL/GenBank/DDBJ whole genome shotgun (WGS) entry which is preliminary data.</text>
</comment>
<dbReference type="AlphaFoldDB" id="A0AA86PKM6"/>
<evidence type="ECO:0000313" key="5">
    <source>
        <dbReference type="EMBL" id="CAL6058586.1"/>
    </source>
</evidence>
<proteinExistence type="predicted"/>
<keyword evidence="6" id="KW-1185">Reference proteome</keyword>
<dbReference type="Proteomes" id="UP001642409">
    <property type="component" value="Unassembled WGS sequence"/>
</dbReference>
<name>A0AA86PKM6_9EUKA</name>
<gene>
    <name evidence="2" type="ORF">HINF_LOCUS24877</name>
    <name evidence="4" type="ORF">HINF_LOCUS27901</name>
    <name evidence="3" type="ORF">HINF_LOCUS41597</name>
    <name evidence="5" type="ORF">HINF_LOCUS48339</name>
</gene>
<feature type="coiled-coil region" evidence="1">
    <location>
        <begin position="120"/>
        <end position="163"/>
    </location>
</feature>
<evidence type="ECO:0000256" key="1">
    <source>
        <dbReference type="SAM" id="Coils"/>
    </source>
</evidence>
<reference evidence="2" key="1">
    <citation type="submission" date="2023-06" db="EMBL/GenBank/DDBJ databases">
        <authorList>
            <person name="Kurt Z."/>
        </authorList>
    </citation>
    <scope>NUCLEOTIDE SEQUENCE</scope>
</reference>
<reference evidence="4 6" key="2">
    <citation type="submission" date="2024-07" db="EMBL/GenBank/DDBJ databases">
        <authorList>
            <person name="Akdeniz Z."/>
        </authorList>
    </citation>
    <scope>NUCLEOTIDE SEQUENCE [LARGE SCALE GENOMIC DNA]</scope>
</reference>
<protein>
    <submittedName>
        <fullName evidence="4">Hypothetical_protein</fullName>
    </submittedName>
</protein>